<dbReference type="RefSeq" id="WP_000754321.1">
    <property type="nucleotide sequence ID" value="NZ_CP009336.1"/>
</dbReference>
<accession>A0AB33B5L4</accession>
<evidence type="ECO:0000313" key="2">
    <source>
        <dbReference type="EMBL" id="AJG79600.1"/>
    </source>
</evidence>
<organism evidence="2 3">
    <name type="scientific">Bacillus thuringiensis</name>
    <dbReference type="NCBI Taxonomy" id="1428"/>
    <lineage>
        <taxon>Bacteria</taxon>
        <taxon>Bacillati</taxon>
        <taxon>Bacillota</taxon>
        <taxon>Bacilli</taxon>
        <taxon>Bacillales</taxon>
        <taxon>Bacillaceae</taxon>
        <taxon>Bacillus</taxon>
        <taxon>Bacillus cereus group</taxon>
    </lineage>
</organism>
<keyword evidence="2" id="KW-0614">Plasmid</keyword>
<proteinExistence type="predicted"/>
<protein>
    <submittedName>
        <fullName evidence="2">Uncharacterized protein</fullName>
    </submittedName>
</protein>
<gene>
    <name evidence="2" type="ORF">BF38_5567</name>
</gene>
<sequence length="183" mass="19853">MKKTVCSTLAVFILSLSTIVPVNAESNNVSTEFSGGGFYDSKTNTLPHEFSKTDVSSLGLAPSCSQTFYHSVSTVPMQVANAGGDYRSLMWGFNLTSTAKATPGPTVTVSMPTASVNERPLNPPYQPHTQSVAYNFHGSLKNYSYMGGSYTLKKGDIVNLNWLVTKNSNPTKGAYRYIRCQVN</sequence>
<dbReference type="KEGG" id="btw:BF38_5567"/>
<feature type="chain" id="PRO_5044333911" evidence="1">
    <location>
        <begin position="25"/>
        <end position="183"/>
    </location>
</feature>
<geneLocation type="plasmid" evidence="2 3">
    <name>1</name>
</geneLocation>
<name>A0AB33B5L4_BACTU</name>
<evidence type="ECO:0000256" key="1">
    <source>
        <dbReference type="SAM" id="SignalP"/>
    </source>
</evidence>
<keyword evidence="1" id="KW-0732">Signal</keyword>
<feature type="signal peptide" evidence="1">
    <location>
        <begin position="1"/>
        <end position="24"/>
    </location>
</feature>
<evidence type="ECO:0000313" key="3">
    <source>
        <dbReference type="Proteomes" id="UP000031876"/>
    </source>
</evidence>
<dbReference type="AlphaFoldDB" id="A0AB33B5L4"/>
<dbReference type="Proteomes" id="UP000031876">
    <property type="component" value="Plasmid 1"/>
</dbReference>
<reference evidence="2 3" key="1">
    <citation type="journal article" date="2015" name="Genome Announc.">
        <title>Complete genome sequences for 35 biothreat assay-relevant bacillus species.</title>
        <authorList>
            <person name="Johnson S.L."/>
            <person name="Daligault H.E."/>
            <person name="Davenport K.W."/>
            <person name="Jaissle J."/>
            <person name="Frey K.G."/>
            <person name="Ladner J.T."/>
            <person name="Broomall S.M."/>
            <person name="Bishop-Lilly K.A."/>
            <person name="Bruce D.C."/>
            <person name="Gibbons H.S."/>
            <person name="Coyne S.R."/>
            <person name="Lo C.C."/>
            <person name="Meincke L."/>
            <person name="Munk A.C."/>
            <person name="Koroleva G.I."/>
            <person name="Rosenzweig C.N."/>
            <person name="Palacios G.F."/>
            <person name="Redden C.L."/>
            <person name="Minogue T.D."/>
            <person name="Chain P.S."/>
        </authorList>
    </citation>
    <scope>NUCLEOTIDE SEQUENCE [LARGE SCALE GENOMIC DNA]</scope>
    <source>
        <strain evidence="2 3">HD1011</strain>
    </source>
</reference>
<dbReference type="EMBL" id="CP009336">
    <property type="protein sequence ID" value="AJG79600.1"/>
    <property type="molecule type" value="Genomic_DNA"/>
</dbReference>